<dbReference type="Proteomes" id="UP000399805">
    <property type="component" value="Unassembled WGS sequence"/>
</dbReference>
<keyword evidence="3" id="KW-1185">Reference proteome</keyword>
<evidence type="ECO:0000256" key="1">
    <source>
        <dbReference type="SAM" id="Phobius"/>
    </source>
</evidence>
<feature type="transmembrane region" description="Helical" evidence="1">
    <location>
        <begin position="12"/>
        <end position="37"/>
    </location>
</feature>
<proteinExistence type="predicted"/>
<sequence length="124" mass="12761">MSAPTRPSKAVLVAAWAFPIFVLGQFALIAGIPVAIVVARTLRSRAARWWSGLMAAAYVVPLAVWLLGPSTAPSLSKSLSPWATGVITAAGVVAAGGLHLVRRRAAAPVGDRPAPGARSATSRR</sequence>
<accession>A0A6I8LYU9</accession>
<protein>
    <submittedName>
        <fullName evidence="2">Uncharacterized protein</fullName>
    </submittedName>
</protein>
<evidence type="ECO:0000313" key="2">
    <source>
        <dbReference type="EMBL" id="VVJ22371.1"/>
    </source>
</evidence>
<feature type="transmembrane region" description="Helical" evidence="1">
    <location>
        <begin position="79"/>
        <end position="101"/>
    </location>
</feature>
<organism evidence="2 3">
    <name type="scientific">Amycolatopsis camponoti</name>
    <dbReference type="NCBI Taxonomy" id="2606593"/>
    <lineage>
        <taxon>Bacteria</taxon>
        <taxon>Bacillati</taxon>
        <taxon>Actinomycetota</taxon>
        <taxon>Actinomycetes</taxon>
        <taxon>Pseudonocardiales</taxon>
        <taxon>Pseudonocardiaceae</taxon>
        <taxon>Amycolatopsis</taxon>
    </lineage>
</organism>
<dbReference type="AlphaFoldDB" id="A0A6I8LYU9"/>
<keyword evidence="1" id="KW-0812">Transmembrane</keyword>
<reference evidence="2 3" key="1">
    <citation type="submission" date="2019-09" db="EMBL/GenBank/DDBJ databases">
        <authorList>
            <person name="Leyn A S."/>
        </authorList>
    </citation>
    <scope>NUCLEOTIDE SEQUENCE [LARGE SCALE GENOMIC DNA]</scope>
    <source>
        <strain evidence="2">AA231_1</strain>
    </source>
</reference>
<feature type="transmembrane region" description="Helical" evidence="1">
    <location>
        <begin position="49"/>
        <end position="67"/>
    </location>
</feature>
<gene>
    <name evidence="2" type="ORF">AA23TX_07382</name>
</gene>
<evidence type="ECO:0000313" key="3">
    <source>
        <dbReference type="Proteomes" id="UP000399805"/>
    </source>
</evidence>
<keyword evidence="1" id="KW-0472">Membrane</keyword>
<dbReference type="EMBL" id="CABVGP010000002">
    <property type="protein sequence ID" value="VVJ22371.1"/>
    <property type="molecule type" value="Genomic_DNA"/>
</dbReference>
<keyword evidence="1" id="KW-1133">Transmembrane helix</keyword>
<dbReference type="RefSeq" id="WP_230862920.1">
    <property type="nucleotide sequence ID" value="NZ_CABVGP010000002.1"/>
</dbReference>
<name>A0A6I8LYU9_9PSEU</name>